<dbReference type="EMBL" id="ML211623">
    <property type="protein sequence ID" value="TFK81306.1"/>
    <property type="molecule type" value="Genomic_DNA"/>
</dbReference>
<keyword evidence="1" id="KW-0732">Signal</keyword>
<keyword evidence="3" id="KW-1185">Reference proteome</keyword>
<organism evidence="2 3">
    <name type="scientific">Polyporus arcularius HHB13444</name>
    <dbReference type="NCBI Taxonomy" id="1314778"/>
    <lineage>
        <taxon>Eukaryota</taxon>
        <taxon>Fungi</taxon>
        <taxon>Dikarya</taxon>
        <taxon>Basidiomycota</taxon>
        <taxon>Agaricomycotina</taxon>
        <taxon>Agaricomycetes</taxon>
        <taxon>Polyporales</taxon>
        <taxon>Polyporaceae</taxon>
        <taxon>Polyporus</taxon>
    </lineage>
</organism>
<dbReference type="InParanoid" id="A0A5C3NV20"/>
<gene>
    <name evidence="2" type="ORF">K466DRAFT_591327</name>
</gene>
<reference evidence="2 3" key="1">
    <citation type="journal article" date="2019" name="Nat. Ecol. Evol.">
        <title>Megaphylogeny resolves global patterns of mushroom evolution.</title>
        <authorList>
            <person name="Varga T."/>
            <person name="Krizsan K."/>
            <person name="Foldi C."/>
            <person name="Dima B."/>
            <person name="Sanchez-Garcia M."/>
            <person name="Sanchez-Ramirez S."/>
            <person name="Szollosi G.J."/>
            <person name="Szarkandi J.G."/>
            <person name="Papp V."/>
            <person name="Albert L."/>
            <person name="Andreopoulos W."/>
            <person name="Angelini C."/>
            <person name="Antonin V."/>
            <person name="Barry K.W."/>
            <person name="Bougher N.L."/>
            <person name="Buchanan P."/>
            <person name="Buyck B."/>
            <person name="Bense V."/>
            <person name="Catcheside P."/>
            <person name="Chovatia M."/>
            <person name="Cooper J."/>
            <person name="Damon W."/>
            <person name="Desjardin D."/>
            <person name="Finy P."/>
            <person name="Geml J."/>
            <person name="Haridas S."/>
            <person name="Hughes K."/>
            <person name="Justo A."/>
            <person name="Karasinski D."/>
            <person name="Kautmanova I."/>
            <person name="Kiss B."/>
            <person name="Kocsube S."/>
            <person name="Kotiranta H."/>
            <person name="LaButti K.M."/>
            <person name="Lechner B.E."/>
            <person name="Liimatainen K."/>
            <person name="Lipzen A."/>
            <person name="Lukacs Z."/>
            <person name="Mihaltcheva S."/>
            <person name="Morgado L.N."/>
            <person name="Niskanen T."/>
            <person name="Noordeloos M.E."/>
            <person name="Ohm R.A."/>
            <person name="Ortiz-Santana B."/>
            <person name="Ovrebo C."/>
            <person name="Racz N."/>
            <person name="Riley R."/>
            <person name="Savchenko A."/>
            <person name="Shiryaev A."/>
            <person name="Soop K."/>
            <person name="Spirin V."/>
            <person name="Szebenyi C."/>
            <person name="Tomsovsky M."/>
            <person name="Tulloss R.E."/>
            <person name="Uehling J."/>
            <person name="Grigoriev I.V."/>
            <person name="Vagvolgyi C."/>
            <person name="Papp T."/>
            <person name="Martin F.M."/>
            <person name="Miettinen O."/>
            <person name="Hibbett D.S."/>
            <person name="Nagy L.G."/>
        </authorList>
    </citation>
    <scope>NUCLEOTIDE SEQUENCE [LARGE SCALE GENOMIC DNA]</scope>
    <source>
        <strain evidence="2 3">HHB13444</strain>
    </source>
</reference>
<accession>A0A5C3NV20</accession>
<sequence length="107" mass="10868">MVPSPLILLVAFVTALVGTTTGSGLSATGGSKDPGCPNGTRYCSDEASRESCGSGGCACVPPYPGSVYGFCVNPVCLIDCVTSDDCCEKFSCNSGRCVLAPANYPRN</sequence>
<protein>
    <submittedName>
        <fullName evidence="2">Uncharacterized protein</fullName>
    </submittedName>
</protein>
<feature type="signal peptide" evidence="1">
    <location>
        <begin position="1"/>
        <end position="22"/>
    </location>
</feature>
<evidence type="ECO:0000313" key="2">
    <source>
        <dbReference type="EMBL" id="TFK81306.1"/>
    </source>
</evidence>
<dbReference type="AlphaFoldDB" id="A0A5C3NV20"/>
<name>A0A5C3NV20_9APHY</name>
<dbReference type="Proteomes" id="UP000308197">
    <property type="component" value="Unassembled WGS sequence"/>
</dbReference>
<evidence type="ECO:0000313" key="3">
    <source>
        <dbReference type="Proteomes" id="UP000308197"/>
    </source>
</evidence>
<proteinExistence type="predicted"/>
<evidence type="ECO:0000256" key="1">
    <source>
        <dbReference type="SAM" id="SignalP"/>
    </source>
</evidence>
<feature type="chain" id="PRO_5022786490" evidence="1">
    <location>
        <begin position="23"/>
        <end position="107"/>
    </location>
</feature>